<evidence type="ECO:0000313" key="5">
    <source>
        <dbReference type="Proteomes" id="UP000471745"/>
    </source>
</evidence>
<keyword evidence="2" id="KW-0812">Transmembrane</keyword>
<dbReference type="RefSeq" id="WP_163089444.1">
    <property type="nucleotide sequence ID" value="NZ_JAAGNA010000610.1"/>
</dbReference>
<gene>
    <name evidence="4" type="ORF">G3I18_17610</name>
</gene>
<keyword evidence="2" id="KW-0472">Membrane</keyword>
<organism evidence="4 5">
    <name type="scientific">Actinospica acidiphila</name>
    <dbReference type="NCBI Taxonomy" id="304899"/>
    <lineage>
        <taxon>Bacteria</taxon>
        <taxon>Bacillati</taxon>
        <taxon>Actinomycetota</taxon>
        <taxon>Actinomycetes</taxon>
        <taxon>Catenulisporales</taxon>
        <taxon>Actinospicaceae</taxon>
        <taxon>Actinospica</taxon>
    </lineage>
</organism>
<feature type="transmembrane region" description="Helical" evidence="2">
    <location>
        <begin position="30"/>
        <end position="46"/>
    </location>
</feature>
<evidence type="ECO:0000259" key="3">
    <source>
        <dbReference type="Pfam" id="PF11847"/>
    </source>
</evidence>
<dbReference type="EMBL" id="JAAGNA010000610">
    <property type="protein sequence ID" value="NEC50371.1"/>
    <property type="molecule type" value="Genomic_DNA"/>
</dbReference>
<protein>
    <submittedName>
        <fullName evidence="4">DUF3367 domain-containing protein</fullName>
    </submittedName>
</protein>
<evidence type="ECO:0000256" key="1">
    <source>
        <dbReference type="SAM" id="MobiDB-lite"/>
    </source>
</evidence>
<feature type="domain" description="Alpha-(1-&gt;3)-arabinofuranosyltransferase N-terminal GT-C" evidence="3">
    <location>
        <begin position="38"/>
        <end position="109"/>
    </location>
</feature>
<dbReference type="InterPro" id="IPR021798">
    <property type="entry name" value="AftD_N"/>
</dbReference>
<dbReference type="Proteomes" id="UP000471745">
    <property type="component" value="Unassembled WGS sequence"/>
</dbReference>
<accession>A0A9X5CNM3</accession>
<evidence type="ECO:0000256" key="2">
    <source>
        <dbReference type="SAM" id="Phobius"/>
    </source>
</evidence>
<sequence>MTTTVQAPPPTAVPAGPAAAGPPRGPRSRRWLLGFWAVVFALLLAVQPGRQTFDTKLGVTVDPGRFLADLGQLWQSRGSFGGIADQYTGYLWPMLPYYWLADLVRLPVW</sequence>
<dbReference type="Pfam" id="PF11847">
    <property type="entry name" value="GT-C_AftD"/>
    <property type="match status" value="1"/>
</dbReference>
<evidence type="ECO:0000313" key="4">
    <source>
        <dbReference type="EMBL" id="NEC50371.1"/>
    </source>
</evidence>
<proteinExistence type="predicted"/>
<reference evidence="4 5" key="1">
    <citation type="submission" date="2020-01" db="EMBL/GenBank/DDBJ databases">
        <title>Insect and environment-associated Actinomycetes.</title>
        <authorList>
            <person name="Currrie C."/>
            <person name="Chevrette M."/>
            <person name="Carlson C."/>
            <person name="Stubbendieck R."/>
            <person name="Wendt-Pienkowski E."/>
        </authorList>
    </citation>
    <scope>NUCLEOTIDE SEQUENCE [LARGE SCALE GENOMIC DNA]</scope>
    <source>
        <strain evidence="4 5">SID8189</strain>
    </source>
</reference>
<dbReference type="GO" id="GO:0016740">
    <property type="term" value="F:transferase activity"/>
    <property type="evidence" value="ECO:0007669"/>
    <property type="project" value="InterPro"/>
</dbReference>
<feature type="region of interest" description="Disordered" evidence="1">
    <location>
        <begin position="1"/>
        <end position="25"/>
    </location>
</feature>
<name>A0A9X5CNM3_9ACTN</name>
<feature type="non-terminal residue" evidence="4">
    <location>
        <position position="109"/>
    </location>
</feature>
<keyword evidence="5" id="KW-1185">Reference proteome</keyword>
<keyword evidence="2" id="KW-1133">Transmembrane helix</keyword>
<feature type="compositionally biased region" description="Low complexity" evidence="1">
    <location>
        <begin position="13"/>
        <end position="22"/>
    </location>
</feature>
<dbReference type="AlphaFoldDB" id="A0A9X5CNM3"/>
<comment type="caution">
    <text evidence="4">The sequence shown here is derived from an EMBL/GenBank/DDBJ whole genome shotgun (WGS) entry which is preliminary data.</text>
</comment>